<dbReference type="Pfam" id="PF24853">
    <property type="entry name" value="DUF7727"/>
    <property type="match status" value="1"/>
</dbReference>
<gene>
    <name evidence="3" type="ORF">ACLA_086600</name>
</gene>
<dbReference type="EMBL" id="DS027060">
    <property type="protein sequence ID" value="EAW06961.1"/>
    <property type="molecule type" value="Genomic_DNA"/>
</dbReference>
<dbReference type="OMA" id="AYFWAYS"/>
<feature type="domain" description="DUF7727" evidence="2">
    <location>
        <begin position="1"/>
        <end position="125"/>
    </location>
</feature>
<dbReference type="PANTHER" id="PTHR40629">
    <property type="entry name" value="PRO41 PROTEIN"/>
    <property type="match status" value="1"/>
</dbReference>
<dbReference type="InterPro" id="IPR056144">
    <property type="entry name" value="DUF7727"/>
</dbReference>
<proteinExistence type="predicted"/>
<accession>A1CUH4</accession>
<keyword evidence="1" id="KW-0812">Transmembrane</keyword>
<keyword evidence="4" id="KW-1185">Reference proteome</keyword>
<evidence type="ECO:0000256" key="1">
    <source>
        <dbReference type="SAM" id="Phobius"/>
    </source>
</evidence>
<dbReference type="OrthoDB" id="2110422at2759"/>
<organism evidence="3 4">
    <name type="scientific">Aspergillus clavatus (strain ATCC 1007 / CBS 513.65 / DSM 816 / NCTC 3887 / NRRL 1 / QM 1276 / 107)</name>
    <dbReference type="NCBI Taxonomy" id="344612"/>
    <lineage>
        <taxon>Eukaryota</taxon>
        <taxon>Fungi</taxon>
        <taxon>Dikarya</taxon>
        <taxon>Ascomycota</taxon>
        <taxon>Pezizomycotina</taxon>
        <taxon>Eurotiomycetes</taxon>
        <taxon>Eurotiomycetidae</taxon>
        <taxon>Eurotiales</taxon>
        <taxon>Aspergillaceae</taxon>
        <taxon>Aspergillus</taxon>
        <taxon>Aspergillus subgen. Fumigati</taxon>
    </lineage>
</organism>
<dbReference type="PANTHER" id="PTHR40629:SF1">
    <property type="entry name" value="PRO41 PROTEIN"/>
    <property type="match status" value="1"/>
</dbReference>
<dbReference type="VEuPathDB" id="FungiDB:ACLA_086600"/>
<dbReference type="RefSeq" id="XP_001268387.1">
    <property type="nucleotide sequence ID" value="XM_001268386.1"/>
</dbReference>
<keyword evidence="1" id="KW-0472">Membrane</keyword>
<evidence type="ECO:0000313" key="4">
    <source>
        <dbReference type="Proteomes" id="UP000006701"/>
    </source>
</evidence>
<dbReference type="GeneID" id="4700582"/>
<dbReference type="HOGENOM" id="CLU_1383847_0_0_1"/>
<reference evidence="3 4" key="1">
    <citation type="journal article" date="2008" name="PLoS Genet.">
        <title>Genomic islands in the pathogenic filamentous fungus Aspergillus fumigatus.</title>
        <authorList>
            <person name="Fedorova N.D."/>
            <person name="Khaldi N."/>
            <person name="Joardar V.S."/>
            <person name="Maiti R."/>
            <person name="Amedeo P."/>
            <person name="Anderson M.J."/>
            <person name="Crabtree J."/>
            <person name="Silva J.C."/>
            <person name="Badger J.H."/>
            <person name="Albarraq A."/>
            <person name="Angiuoli S."/>
            <person name="Bussey H."/>
            <person name="Bowyer P."/>
            <person name="Cotty P.J."/>
            <person name="Dyer P.S."/>
            <person name="Egan A."/>
            <person name="Galens K."/>
            <person name="Fraser-Liggett C.M."/>
            <person name="Haas B.J."/>
            <person name="Inman J.M."/>
            <person name="Kent R."/>
            <person name="Lemieux S."/>
            <person name="Malavazi I."/>
            <person name="Orvis J."/>
            <person name="Roemer T."/>
            <person name="Ronning C.M."/>
            <person name="Sundaram J.P."/>
            <person name="Sutton G."/>
            <person name="Turner G."/>
            <person name="Venter J.C."/>
            <person name="White O.R."/>
            <person name="Whitty B.R."/>
            <person name="Youngman P."/>
            <person name="Wolfe K.H."/>
            <person name="Goldman G.H."/>
            <person name="Wortman J.R."/>
            <person name="Jiang B."/>
            <person name="Denning D.W."/>
            <person name="Nierman W.C."/>
        </authorList>
    </citation>
    <scope>NUCLEOTIDE SEQUENCE [LARGE SCALE GENOMIC DNA]</scope>
    <source>
        <strain evidence="4">ATCC 1007 / CBS 513.65 / DSM 816 / NCTC 3887 / NRRL 1</strain>
    </source>
</reference>
<dbReference type="eggNOG" id="ENOG502S16N">
    <property type="taxonomic scope" value="Eukaryota"/>
</dbReference>
<dbReference type="AlphaFoldDB" id="A1CUH4"/>
<feature type="transmembrane region" description="Helical" evidence="1">
    <location>
        <begin position="107"/>
        <end position="122"/>
    </location>
</feature>
<evidence type="ECO:0000313" key="3">
    <source>
        <dbReference type="EMBL" id="EAW06961.1"/>
    </source>
</evidence>
<dbReference type="Proteomes" id="UP000006701">
    <property type="component" value="Unassembled WGS sequence"/>
</dbReference>
<protein>
    <recommendedName>
        <fullName evidence="2">DUF7727 domain-containing protein</fullName>
    </recommendedName>
</protein>
<evidence type="ECO:0000259" key="2">
    <source>
        <dbReference type="Pfam" id="PF24853"/>
    </source>
</evidence>
<sequence length="197" mass="22451">MGRLIKNHWARLIILTAAIYQIGSAVEGFIWPKFFWDFTTKNLNGAVKPTPILQILNLLMGLLGIAWEWPLNLVAGTLPHRSIEVRLIMYPLSALFAALLYQGTDPAIYYLIGIVVYFWAYTEGEVRTNTTFFTVKWSNENRSCVLNRGHCRNDTPSKYNEKTAYPEELNTLTKRINTTNFTNHDYACNGNGIGVEI</sequence>
<feature type="transmembrane region" description="Helical" evidence="1">
    <location>
        <begin position="12"/>
        <end position="31"/>
    </location>
</feature>
<dbReference type="KEGG" id="act:ACLA_086600"/>
<name>A1CUH4_ASPCL</name>
<keyword evidence="1" id="KW-1133">Transmembrane helix</keyword>